<sequence>MNDSSAKSRQIGRPRSSISYKGAYLRIEEREGLMDKFEGFPFALLGIFILILLAHAQDQSGFISIDCGLAEDSSDYDEETHIYYTSDANFIDTGVSKNIAPEFKTSNFLKQFVNVRSFPDGIKNCYTLRPARGKGNKYLIRAEFLYGNYDDKDQLPEFDLHLGVNTWDTVVLDDASNFGSPKGFIRFDDDAFNRFWFPYNSSKWAVLSTSLTIDANSHNRYQPPSIVMRTAATPLNAGEHLEFSWEPSDPTTQFYVYMHFAEVEELKVNQSREFNIFLNGTLWYGPVTPRYLYTTTIRDLVPESAAKFQFSISQMSNSTHPPIINALEAYRVKRLLQPQTDQKDEEVKNWQGDPCAPKTYMWDSLNCSYDGHEPPRIISLNLSSSGLTGEIAPSISNLTLVQYLDLSNNGLTGPVPDFLSQLPLLRAQNLTGNKLTGSIPVELIERSENGSLLLSKDQEMVSESNRDEGSLVSKKQQFTYSEVITITNNFEKEVGKGGFGTVYHGHLDDTQVAVKMFSPSSIQGYKQFQAEAKLLMRVHHRNITSLIGYCKEGNNMGLIYEYMANGDLQRHPSGFRSFFMDAERNTNVLSWEERLRIAVETAQGLEYLHNGCKPPIIHRDIKSTNILLNEKFQAKLADFRLSRAFPNEGSTHVSTIVAGTRGYLDPEYHASNRLTEKSDVFSFGVVLLEIITSQSPVPGNHEETHIIQWVSSMLANGDIKNIVDPRLQGDFDINSAWKAVEVAMSCVASTSTERPAMNYVVMELNQCLEMEASRNQGTESKDSTDMVSMKLHTGTTPLAQ</sequence>
<keyword evidence="10 18" id="KW-0547">Nucleotide-binding</keyword>
<dbReference type="InterPro" id="IPR000719">
    <property type="entry name" value="Prot_kinase_dom"/>
</dbReference>
<name>A0A438K704_VITVI</name>
<dbReference type="SUPFAM" id="SSF52058">
    <property type="entry name" value="L domain-like"/>
    <property type="match status" value="1"/>
</dbReference>
<evidence type="ECO:0000256" key="2">
    <source>
        <dbReference type="ARBA" id="ARBA00012513"/>
    </source>
</evidence>
<keyword evidence="14 19" id="KW-0472">Membrane</keyword>
<reference evidence="21 22" key="1">
    <citation type="journal article" date="2018" name="PLoS Genet.">
        <title>Population sequencing reveals clonal diversity and ancestral inbreeding in the grapevine cultivar Chardonnay.</title>
        <authorList>
            <person name="Roach M.J."/>
            <person name="Johnson D.L."/>
            <person name="Bohlmann J."/>
            <person name="van Vuuren H.J."/>
            <person name="Jones S.J."/>
            <person name="Pretorius I.S."/>
            <person name="Schmidt S.A."/>
            <person name="Borneman A.R."/>
        </authorList>
    </citation>
    <scope>NUCLEOTIDE SEQUENCE [LARGE SCALE GENOMIC DNA]</scope>
    <source>
        <strain evidence="22">cv. Chardonnay</strain>
        <tissue evidence="21">Leaf</tissue>
    </source>
</reference>
<keyword evidence="9" id="KW-0677">Repeat</keyword>
<evidence type="ECO:0000256" key="15">
    <source>
        <dbReference type="ARBA" id="ARBA00023170"/>
    </source>
</evidence>
<dbReference type="Pfam" id="PF12819">
    <property type="entry name" value="Malectin_like"/>
    <property type="match status" value="1"/>
</dbReference>
<evidence type="ECO:0000256" key="8">
    <source>
        <dbReference type="ARBA" id="ARBA00022729"/>
    </source>
</evidence>
<dbReference type="PANTHER" id="PTHR45631">
    <property type="entry name" value="OS07G0107800 PROTEIN-RELATED"/>
    <property type="match status" value="1"/>
</dbReference>
<evidence type="ECO:0000256" key="10">
    <source>
        <dbReference type="ARBA" id="ARBA00022741"/>
    </source>
</evidence>
<dbReference type="InterPro" id="IPR001611">
    <property type="entry name" value="Leu-rich_rpt"/>
</dbReference>
<keyword evidence="5" id="KW-0433">Leucine-rich repeat</keyword>
<dbReference type="EC" id="2.7.11.1" evidence="2"/>
<keyword evidence="8" id="KW-0732">Signal</keyword>
<feature type="domain" description="Protein kinase" evidence="20">
    <location>
        <begin position="488"/>
        <end position="768"/>
    </location>
</feature>
<evidence type="ECO:0000313" key="22">
    <source>
        <dbReference type="Proteomes" id="UP000288805"/>
    </source>
</evidence>
<evidence type="ECO:0000256" key="16">
    <source>
        <dbReference type="ARBA" id="ARBA00047899"/>
    </source>
</evidence>
<dbReference type="InterPro" id="IPR024788">
    <property type="entry name" value="Malectin-like_Carb-bd_dom"/>
</dbReference>
<keyword evidence="4" id="KW-0597">Phosphoprotein</keyword>
<evidence type="ECO:0000256" key="19">
    <source>
        <dbReference type="SAM" id="Phobius"/>
    </source>
</evidence>
<evidence type="ECO:0000256" key="17">
    <source>
        <dbReference type="ARBA" id="ARBA00048679"/>
    </source>
</evidence>
<evidence type="ECO:0000259" key="20">
    <source>
        <dbReference type="PROSITE" id="PS50011"/>
    </source>
</evidence>
<dbReference type="InterPro" id="IPR032675">
    <property type="entry name" value="LRR_dom_sf"/>
</dbReference>
<dbReference type="GO" id="GO:0004674">
    <property type="term" value="F:protein serine/threonine kinase activity"/>
    <property type="evidence" value="ECO:0007669"/>
    <property type="project" value="UniProtKB-KW"/>
</dbReference>
<dbReference type="InterPro" id="IPR001245">
    <property type="entry name" value="Ser-Thr/Tyr_kinase_cat_dom"/>
</dbReference>
<evidence type="ECO:0000256" key="9">
    <source>
        <dbReference type="ARBA" id="ARBA00022737"/>
    </source>
</evidence>
<dbReference type="Gene3D" id="3.30.200.20">
    <property type="entry name" value="Phosphorylase Kinase, domain 1"/>
    <property type="match status" value="1"/>
</dbReference>
<evidence type="ECO:0000256" key="1">
    <source>
        <dbReference type="ARBA" id="ARBA00004167"/>
    </source>
</evidence>
<keyword evidence="7 19" id="KW-0812">Transmembrane</keyword>
<feature type="transmembrane region" description="Helical" evidence="19">
    <location>
        <begin position="39"/>
        <end position="56"/>
    </location>
</feature>
<dbReference type="SUPFAM" id="SSF56112">
    <property type="entry name" value="Protein kinase-like (PK-like)"/>
    <property type="match status" value="1"/>
</dbReference>
<evidence type="ECO:0000256" key="14">
    <source>
        <dbReference type="ARBA" id="ARBA00023136"/>
    </source>
</evidence>
<evidence type="ECO:0000256" key="11">
    <source>
        <dbReference type="ARBA" id="ARBA00022777"/>
    </source>
</evidence>
<comment type="catalytic activity">
    <reaction evidence="17">
        <text>L-seryl-[protein] + ATP = O-phospho-L-seryl-[protein] + ADP + H(+)</text>
        <dbReference type="Rhea" id="RHEA:17989"/>
        <dbReference type="Rhea" id="RHEA-COMP:9863"/>
        <dbReference type="Rhea" id="RHEA-COMP:11604"/>
        <dbReference type="ChEBI" id="CHEBI:15378"/>
        <dbReference type="ChEBI" id="CHEBI:29999"/>
        <dbReference type="ChEBI" id="CHEBI:30616"/>
        <dbReference type="ChEBI" id="CHEBI:83421"/>
        <dbReference type="ChEBI" id="CHEBI:456216"/>
        <dbReference type="EC" id="2.7.11.1"/>
    </reaction>
</comment>
<dbReference type="PANTHER" id="PTHR45631:SF202">
    <property type="entry name" value="SENESCENCE-INDUCED RECEPTOR-LIKE SERINE_THREONINE-PROTEIN KINASE"/>
    <property type="match status" value="1"/>
</dbReference>
<dbReference type="GO" id="GO:0016020">
    <property type="term" value="C:membrane"/>
    <property type="evidence" value="ECO:0007669"/>
    <property type="project" value="UniProtKB-SubCell"/>
</dbReference>
<dbReference type="GO" id="GO:0005524">
    <property type="term" value="F:ATP binding"/>
    <property type="evidence" value="ECO:0007669"/>
    <property type="project" value="UniProtKB-UniRule"/>
</dbReference>
<evidence type="ECO:0000256" key="7">
    <source>
        <dbReference type="ARBA" id="ARBA00022692"/>
    </source>
</evidence>
<dbReference type="Proteomes" id="UP000288805">
    <property type="component" value="Unassembled WGS sequence"/>
</dbReference>
<evidence type="ECO:0000256" key="13">
    <source>
        <dbReference type="ARBA" id="ARBA00022989"/>
    </source>
</evidence>
<proteinExistence type="predicted"/>
<dbReference type="PROSITE" id="PS50011">
    <property type="entry name" value="PROTEIN_KINASE_DOM"/>
    <property type="match status" value="1"/>
</dbReference>
<dbReference type="SMART" id="SM00220">
    <property type="entry name" value="S_TKc"/>
    <property type="match status" value="1"/>
</dbReference>
<dbReference type="AlphaFoldDB" id="A0A438K704"/>
<evidence type="ECO:0000256" key="3">
    <source>
        <dbReference type="ARBA" id="ARBA00022527"/>
    </source>
</evidence>
<gene>
    <name evidence="21" type="primary">SIRK_2</name>
    <name evidence="21" type="ORF">CK203_003068</name>
</gene>
<dbReference type="FunFam" id="3.80.10.10:FF:000129">
    <property type="entry name" value="Leucine-rich repeat receptor-like kinase"/>
    <property type="match status" value="1"/>
</dbReference>
<comment type="subcellular location">
    <subcellularLocation>
        <location evidence="1">Membrane</location>
        <topology evidence="1">Single-pass membrane protein</topology>
    </subcellularLocation>
</comment>
<evidence type="ECO:0000256" key="5">
    <source>
        <dbReference type="ARBA" id="ARBA00022614"/>
    </source>
</evidence>
<dbReference type="Gene3D" id="3.80.10.10">
    <property type="entry name" value="Ribonuclease Inhibitor"/>
    <property type="match status" value="1"/>
</dbReference>
<keyword evidence="13 19" id="KW-1133">Transmembrane helix</keyword>
<dbReference type="PROSITE" id="PS00108">
    <property type="entry name" value="PROTEIN_KINASE_ST"/>
    <property type="match status" value="1"/>
</dbReference>
<protein>
    <recommendedName>
        <fullName evidence="2">non-specific serine/threonine protein kinase</fullName>
        <ecNumber evidence="2">2.7.11.1</ecNumber>
    </recommendedName>
</protein>
<dbReference type="EMBL" id="QGNW01000014">
    <property type="protein sequence ID" value="RVX16972.1"/>
    <property type="molecule type" value="Genomic_DNA"/>
</dbReference>
<dbReference type="InterPro" id="IPR011009">
    <property type="entry name" value="Kinase-like_dom_sf"/>
</dbReference>
<keyword evidence="11 21" id="KW-0418">Kinase</keyword>
<evidence type="ECO:0000256" key="6">
    <source>
        <dbReference type="ARBA" id="ARBA00022679"/>
    </source>
</evidence>
<keyword evidence="15 21" id="KW-0675">Receptor</keyword>
<dbReference type="InterPro" id="IPR008271">
    <property type="entry name" value="Ser/Thr_kinase_AS"/>
</dbReference>
<dbReference type="Gene3D" id="1.10.510.10">
    <property type="entry name" value="Transferase(Phosphotransferase) domain 1"/>
    <property type="match status" value="1"/>
</dbReference>
<evidence type="ECO:0000313" key="21">
    <source>
        <dbReference type="EMBL" id="RVX16972.1"/>
    </source>
</evidence>
<accession>A0A438K704</accession>
<dbReference type="Pfam" id="PF00560">
    <property type="entry name" value="LRR_1"/>
    <property type="match status" value="1"/>
</dbReference>
<keyword evidence="3" id="KW-0723">Serine/threonine-protein kinase</keyword>
<dbReference type="FunFam" id="1.10.510.10:FF:000146">
    <property type="entry name" value="LRR receptor-like serine/threonine-protein kinase IOS1"/>
    <property type="match status" value="1"/>
</dbReference>
<keyword evidence="12 18" id="KW-0067">ATP-binding</keyword>
<dbReference type="InterPro" id="IPR017441">
    <property type="entry name" value="Protein_kinase_ATP_BS"/>
</dbReference>
<dbReference type="PROSITE" id="PS00107">
    <property type="entry name" value="PROTEIN_KINASE_ATP"/>
    <property type="match status" value="1"/>
</dbReference>
<feature type="binding site" evidence="18">
    <location>
        <position position="515"/>
    </location>
    <ligand>
        <name>ATP</name>
        <dbReference type="ChEBI" id="CHEBI:30616"/>
    </ligand>
</feature>
<comment type="caution">
    <text evidence="21">The sequence shown here is derived from an EMBL/GenBank/DDBJ whole genome shotgun (WGS) entry which is preliminary data.</text>
</comment>
<evidence type="ECO:0000256" key="4">
    <source>
        <dbReference type="ARBA" id="ARBA00022553"/>
    </source>
</evidence>
<dbReference type="Pfam" id="PF07714">
    <property type="entry name" value="PK_Tyr_Ser-Thr"/>
    <property type="match status" value="1"/>
</dbReference>
<comment type="catalytic activity">
    <reaction evidence="16">
        <text>L-threonyl-[protein] + ATP = O-phospho-L-threonyl-[protein] + ADP + H(+)</text>
        <dbReference type="Rhea" id="RHEA:46608"/>
        <dbReference type="Rhea" id="RHEA-COMP:11060"/>
        <dbReference type="Rhea" id="RHEA-COMP:11605"/>
        <dbReference type="ChEBI" id="CHEBI:15378"/>
        <dbReference type="ChEBI" id="CHEBI:30013"/>
        <dbReference type="ChEBI" id="CHEBI:30616"/>
        <dbReference type="ChEBI" id="CHEBI:61977"/>
        <dbReference type="ChEBI" id="CHEBI:456216"/>
        <dbReference type="EC" id="2.7.11.1"/>
    </reaction>
</comment>
<dbReference type="CDD" id="cd14066">
    <property type="entry name" value="STKc_IRAK"/>
    <property type="match status" value="1"/>
</dbReference>
<evidence type="ECO:0000256" key="12">
    <source>
        <dbReference type="ARBA" id="ARBA00022840"/>
    </source>
</evidence>
<organism evidence="21 22">
    <name type="scientific">Vitis vinifera</name>
    <name type="common">Grape</name>
    <dbReference type="NCBI Taxonomy" id="29760"/>
    <lineage>
        <taxon>Eukaryota</taxon>
        <taxon>Viridiplantae</taxon>
        <taxon>Streptophyta</taxon>
        <taxon>Embryophyta</taxon>
        <taxon>Tracheophyta</taxon>
        <taxon>Spermatophyta</taxon>
        <taxon>Magnoliopsida</taxon>
        <taxon>eudicotyledons</taxon>
        <taxon>Gunneridae</taxon>
        <taxon>Pentapetalae</taxon>
        <taxon>rosids</taxon>
        <taxon>Vitales</taxon>
        <taxon>Vitaceae</taxon>
        <taxon>Viteae</taxon>
        <taxon>Vitis</taxon>
    </lineage>
</organism>
<keyword evidence="6" id="KW-0808">Transferase</keyword>
<evidence type="ECO:0000256" key="18">
    <source>
        <dbReference type="PROSITE-ProRule" id="PRU10141"/>
    </source>
</evidence>
<dbReference type="FunFam" id="3.30.200.20:FF:000394">
    <property type="entry name" value="Leucine-rich repeat receptor-like protein kinase"/>
    <property type="match status" value="1"/>
</dbReference>